<evidence type="ECO:0000313" key="3">
    <source>
        <dbReference type="Proteomes" id="UP000263833"/>
    </source>
</evidence>
<evidence type="ECO:0000313" key="2">
    <source>
        <dbReference type="EMBL" id="RDV07694.1"/>
    </source>
</evidence>
<organism evidence="2 3">
    <name type="scientific">Sphingorhabdus pulchriflava</name>
    <dbReference type="NCBI Taxonomy" id="2292257"/>
    <lineage>
        <taxon>Bacteria</taxon>
        <taxon>Pseudomonadati</taxon>
        <taxon>Pseudomonadota</taxon>
        <taxon>Alphaproteobacteria</taxon>
        <taxon>Sphingomonadales</taxon>
        <taxon>Sphingomonadaceae</taxon>
        <taxon>Sphingorhabdus</taxon>
    </lineage>
</organism>
<dbReference type="OrthoDB" id="7583502at2"/>
<sequence>MTSEEREALARNRFFLLSAMRFGSVIFVMMGIANIGGRLFPNAAPYLGYGFLLIGALDFFLIPILLKKSWAKQDANKG</sequence>
<comment type="caution">
    <text evidence="2">The sequence shown here is derived from an EMBL/GenBank/DDBJ whole genome shotgun (WGS) entry which is preliminary data.</text>
</comment>
<gene>
    <name evidence="2" type="ORF">DXH95_10335</name>
</gene>
<dbReference type="Proteomes" id="UP000263833">
    <property type="component" value="Unassembled WGS sequence"/>
</dbReference>
<name>A0A371BJC9_9SPHN</name>
<dbReference type="EMBL" id="QRGP01000001">
    <property type="protein sequence ID" value="RDV07694.1"/>
    <property type="molecule type" value="Genomic_DNA"/>
</dbReference>
<keyword evidence="1" id="KW-1133">Transmembrane helix</keyword>
<feature type="transmembrane region" description="Helical" evidence="1">
    <location>
        <begin position="46"/>
        <end position="66"/>
    </location>
</feature>
<accession>A0A371BJC9</accession>
<dbReference type="RefSeq" id="WP_115549239.1">
    <property type="nucleotide sequence ID" value="NZ_QRGP01000001.1"/>
</dbReference>
<reference evidence="3" key="1">
    <citation type="submission" date="2018-08" db="EMBL/GenBank/DDBJ databases">
        <authorList>
            <person name="Kim S.-J."/>
            <person name="Jung G.-Y."/>
        </authorList>
    </citation>
    <scope>NUCLEOTIDE SEQUENCE [LARGE SCALE GENOMIC DNA]</scope>
    <source>
        <strain evidence="3">GY_G</strain>
    </source>
</reference>
<evidence type="ECO:0000256" key="1">
    <source>
        <dbReference type="SAM" id="Phobius"/>
    </source>
</evidence>
<proteinExistence type="predicted"/>
<dbReference type="AlphaFoldDB" id="A0A371BJC9"/>
<keyword evidence="1" id="KW-0812">Transmembrane</keyword>
<keyword evidence="1" id="KW-0472">Membrane</keyword>
<keyword evidence="3" id="KW-1185">Reference proteome</keyword>
<evidence type="ECO:0008006" key="4">
    <source>
        <dbReference type="Google" id="ProtNLM"/>
    </source>
</evidence>
<protein>
    <recommendedName>
        <fullName evidence="4">YrhK domain-containing protein</fullName>
    </recommendedName>
</protein>
<feature type="transmembrane region" description="Helical" evidence="1">
    <location>
        <begin position="21"/>
        <end position="40"/>
    </location>
</feature>